<organism evidence="8 9">
    <name type="scientific">Pendulispora albinea</name>
    <dbReference type="NCBI Taxonomy" id="2741071"/>
    <lineage>
        <taxon>Bacteria</taxon>
        <taxon>Pseudomonadati</taxon>
        <taxon>Myxococcota</taxon>
        <taxon>Myxococcia</taxon>
        <taxon>Myxococcales</taxon>
        <taxon>Sorangiineae</taxon>
        <taxon>Pendulisporaceae</taxon>
        <taxon>Pendulispora</taxon>
    </lineage>
</organism>
<dbReference type="PANTHER" id="PTHR30250">
    <property type="entry name" value="PST FAMILY PREDICTED COLANIC ACID TRANSPORTER"/>
    <property type="match status" value="1"/>
</dbReference>
<feature type="transmembrane region" description="Helical" evidence="7">
    <location>
        <begin position="376"/>
        <end position="398"/>
    </location>
</feature>
<feature type="transmembrane region" description="Helical" evidence="7">
    <location>
        <begin position="493"/>
        <end position="513"/>
    </location>
</feature>
<keyword evidence="3 7" id="KW-0812">Transmembrane</keyword>
<name>A0ABZ2M196_9BACT</name>
<keyword evidence="9" id="KW-1185">Reference proteome</keyword>
<evidence type="ECO:0000256" key="4">
    <source>
        <dbReference type="ARBA" id="ARBA00022989"/>
    </source>
</evidence>
<dbReference type="InterPro" id="IPR002528">
    <property type="entry name" value="MATE_fam"/>
</dbReference>
<dbReference type="PANTHER" id="PTHR30250:SF11">
    <property type="entry name" value="O-ANTIGEN TRANSPORTER-RELATED"/>
    <property type="match status" value="1"/>
</dbReference>
<dbReference type="InterPro" id="IPR050833">
    <property type="entry name" value="Poly_Biosynth_Transport"/>
</dbReference>
<feature type="transmembrane region" description="Helical" evidence="7">
    <location>
        <begin position="437"/>
        <end position="457"/>
    </location>
</feature>
<feature type="transmembrane region" description="Helical" evidence="7">
    <location>
        <begin position="105"/>
        <end position="125"/>
    </location>
</feature>
<gene>
    <name evidence="8" type="ORF">LZC94_05640</name>
</gene>
<dbReference type="Proteomes" id="UP001370348">
    <property type="component" value="Chromosome"/>
</dbReference>
<evidence type="ECO:0000313" key="8">
    <source>
        <dbReference type="EMBL" id="WXB16757.1"/>
    </source>
</evidence>
<keyword evidence="5 7" id="KW-0472">Membrane</keyword>
<dbReference type="Pfam" id="PF01554">
    <property type="entry name" value="MatE"/>
    <property type="match status" value="1"/>
</dbReference>
<feature type="transmembrane region" description="Helical" evidence="7">
    <location>
        <begin position="167"/>
        <end position="188"/>
    </location>
</feature>
<feature type="compositionally biased region" description="Polar residues" evidence="6">
    <location>
        <begin position="11"/>
        <end position="20"/>
    </location>
</feature>
<evidence type="ECO:0000256" key="2">
    <source>
        <dbReference type="ARBA" id="ARBA00022475"/>
    </source>
</evidence>
<evidence type="ECO:0000256" key="5">
    <source>
        <dbReference type="ARBA" id="ARBA00023136"/>
    </source>
</evidence>
<proteinExistence type="predicted"/>
<feature type="region of interest" description="Disordered" evidence="6">
    <location>
        <begin position="1"/>
        <end position="20"/>
    </location>
</feature>
<evidence type="ECO:0000256" key="3">
    <source>
        <dbReference type="ARBA" id="ARBA00022692"/>
    </source>
</evidence>
<evidence type="ECO:0000256" key="6">
    <source>
        <dbReference type="SAM" id="MobiDB-lite"/>
    </source>
</evidence>
<feature type="transmembrane region" description="Helical" evidence="7">
    <location>
        <begin position="200"/>
        <end position="218"/>
    </location>
</feature>
<comment type="subcellular location">
    <subcellularLocation>
        <location evidence="1">Cell membrane</location>
        <topology evidence="1">Multi-pass membrane protein</topology>
    </subcellularLocation>
</comment>
<feature type="compositionally biased region" description="Acidic residues" evidence="6">
    <location>
        <begin position="1"/>
        <end position="10"/>
    </location>
</feature>
<reference evidence="8 9" key="1">
    <citation type="submission" date="2021-12" db="EMBL/GenBank/DDBJ databases">
        <title>Discovery of the Pendulisporaceae a myxobacterial family with distinct sporulation behavior and unique specialized metabolism.</title>
        <authorList>
            <person name="Garcia R."/>
            <person name="Popoff A."/>
            <person name="Bader C.D."/>
            <person name="Loehr J."/>
            <person name="Walesch S."/>
            <person name="Walt C."/>
            <person name="Boldt J."/>
            <person name="Bunk B."/>
            <person name="Haeckl F.J.F.P.J."/>
            <person name="Gunesch A.P."/>
            <person name="Birkelbach J."/>
            <person name="Nuebel U."/>
            <person name="Pietschmann T."/>
            <person name="Bach T."/>
            <person name="Mueller R."/>
        </authorList>
    </citation>
    <scope>NUCLEOTIDE SEQUENCE [LARGE SCALE GENOMIC DNA]</scope>
    <source>
        <strain evidence="8 9">MSr11954</strain>
    </source>
</reference>
<dbReference type="RefSeq" id="WP_394826387.1">
    <property type="nucleotide sequence ID" value="NZ_CP089984.1"/>
</dbReference>
<protein>
    <submittedName>
        <fullName evidence="8">Lipopolysaccharide biosynthesis protein</fullName>
    </submittedName>
</protein>
<accession>A0ABZ2M196</accession>
<evidence type="ECO:0000256" key="7">
    <source>
        <dbReference type="SAM" id="Phobius"/>
    </source>
</evidence>
<feature type="transmembrane region" description="Helical" evidence="7">
    <location>
        <begin position="299"/>
        <end position="320"/>
    </location>
</feature>
<feature type="transmembrane region" description="Helical" evidence="7">
    <location>
        <begin position="341"/>
        <end position="370"/>
    </location>
</feature>
<dbReference type="Pfam" id="PF13440">
    <property type="entry name" value="Polysacc_synt_3"/>
    <property type="match status" value="1"/>
</dbReference>
<evidence type="ECO:0000256" key="1">
    <source>
        <dbReference type="ARBA" id="ARBA00004651"/>
    </source>
</evidence>
<feature type="transmembrane region" description="Helical" evidence="7">
    <location>
        <begin position="464"/>
        <end position="487"/>
    </location>
</feature>
<dbReference type="EMBL" id="CP089984">
    <property type="protein sequence ID" value="WXB16757.1"/>
    <property type="molecule type" value="Genomic_DNA"/>
</dbReference>
<evidence type="ECO:0000313" key="9">
    <source>
        <dbReference type="Proteomes" id="UP001370348"/>
    </source>
</evidence>
<keyword evidence="4 7" id="KW-1133">Transmembrane helix</keyword>
<keyword evidence="2" id="KW-1003">Cell membrane</keyword>
<feature type="transmembrane region" description="Helical" evidence="7">
    <location>
        <begin position="405"/>
        <end position="425"/>
    </location>
</feature>
<sequence>MATAENDSEQAEQAAQPGQSTARAVGRGGLAVLGAKAYFVLLGFVQQIALKQAIGMAGYGALSRVLAPANIINNVTVTSSIQGVSRAVAGGGEHREQAFRATLRVHAPLALVLAILFALLAPAYASFQGSPHIVTPLRILACVVAIYGVYAPLVGSLNGRALFTRQAALDTIFATLRTLGLIGVGLLFQRYGGAGVEGSVTGFVLATLLILPLALVWSGTGRAPDPHAPPVAAIPRPTAYLAQLLPLALAQLFANGLMQADIAVLGRFVSSGALASGLTGEGAARSADEWVGVYRFCQLFAFLPYQLVLSVAQVLFPMVARAHAENDREAVHRYVQRGARIAALACGLVVAVIVVIPASVLGVAGGAVVAERGASTLRILVLGQGAFTLFGIGTTVLASLGKERLSATLSFVLLVFLTGAVWVASSGATYGEAQLRATAWSTSATLSVGLVAMSLAVRRYSGTFIPLATFARAAGGVALAYVAGLALPRFGLLLTPFVALAVAIAYIVFLIVTGELKGADRAMLVSLVSRRRNTSR</sequence>
<feature type="transmembrane region" description="Helical" evidence="7">
    <location>
        <begin position="137"/>
        <end position="155"/>
    </location>
</feature>